<reference evidence="3 4" key="1">
    <citation type="submission" date="2013-09" db="EMBL/GenBank/DDBJ databases">
        <title>Genome sequencing of Arenimonas malthae.</title>
        <authorList>
            <person name="Chen F."/>
            <person name="Wang G."/>
        </authorList>
    </citation>
    <scope>NUCLEOTIDE SEQUENCE [LARGE SCALE GENOMIC DNA]</scope>
    <source>
        <strain evidence="3 4">CC-JY-1</strain>
    </source>
</reference>
<gene>
    <name evidence="3" type="ORF">N790_01350</name>
</gene>
<keyword evidence="4" id="KW-1185">Reference proteome</keyword>
<dbReference type="PANTHER" id="PTHR36435:SF1">
    <property type="entry name" value="CAAX AMINO TERMINAL PROTEASE FAMILY PROTEIN"/>
    <property type="match status" value="1"/>
</dbReference>
<feature type="domain" description="CAAX prenyl protease 2/Lysostaphin resistance protein A-like" evidence="2">
    <location>
        <begin position="110"/>
        <end position="203"/>
    </location>
</feature>
<dbReference type="Pfam" id="PF02517">
    <property type="entry name" value="Rce1-like"/>
    <property type="match status" value="1"/>
</dbReference>
<dbReference type="STRING" id="1384054.N790_01350"/>
<evidence type="ECO:0000313" key="3">
    <source>
        <dbReference type="EMBL" id="KFN48492.1"/>
    </source>
</evidence>
<feature type="transmembrane region" description="Helical" evidence="1">
    <location>
        <begin position="106"/>
        <end position="124"/>
    </location>
</feature>
<dbReference type="InterPro" id="IPR052710">
    <property type="entry name" value="CAAX_protease"/>
</dbReference>
<dbReference type="Proteomes" id="UP000029392">
    <property type="component" value="Unassembled WGS sequence"/>
</dbReference>
<dbReference type="eggNOG" id="COG1266">
    <property type="taxonomic scope" value="Bacteria"/>
</dbReference>
<organism evidence="3 4">
    <name type="scientific">Arenimonas malthae CC-JY-1</name>
    <dbReference type="NCBI Taxonomy" id="1384054"/>
    <lineage>
        <taxon>Bacteria</taxon>
        <taxon>Pseudomonadati</taxon>
        <taxon>Pseudomonadota</taxon>
        <taxon>Gammaproteobacteria</taxon>
        <taxon>Lysobacterales</taxon>
        <taxon>Lysobacteraceae</taxon>
        <taxon>Arenimonas</taxon>
    </lineage>
</organism>
<dbReference type="PANTHER" id="PTHR36435">
    <property type="entry name" value="SLR1288 PROTEIN"/>
    <property type="match status" value="1"/>
</dbReference>
<dbReference type="AlphaFoldDB" id="A0A091BAJ1"/>
<accession>A0A091BAJ1</accession>
<dbReference type="PATRIC" id="fig|1384054.3.peg.1252"/>
<keyword evidence="1" id="KW-1133">Transmembrane helix</keyword>
<feature type="transmembrane region" description="Helical" evidence="1">
    <location>
        <begin position="191"/>
        <end position="211"/>
    </location>
</feature>
<feature type="transmembrane region" description="Helical" evidence="1">
    <location>
        <begin position="168"/>
        <end position="186"/>
    </location>
</feature>
<dbReference type="InterPro" id="IPR003675">
    <property type="entry name" value="Rce1/LyrA-like_dom"/>
</dbReference>
<dbReference type="GO" id="GO:0004175">
    <property type="term" value="F:endopeptidase activity"/>
    <property type="evidence" value="ECO:0007669"/>
    <property type="project" value="UniProtKB-ARBA"/>
</dbReference>
<evidence type="ECO:0000313" key="4">
    <source>
        <dbReference type="Proteomes" id="UP000029392"/>
    </source>
</evidence>
<keyword evidence="1" id="KW-0472">Membrane</keyword>
<dbReference type="GO" id="GO:0080120">
    <property type="term" value="P:CAAX-box protein maturation"/>
    <property type="evidence" value="ECO:0007669"/>
    <property type="project" value="UniProtKB-ARBA"/>
</dbReference>
<protein>
    <recommendedName>
        <fullName evidence="2">CAAX prenyl protease 2/Lysostaphin resistance protein A-like domain-containing protein</fullName>
    </recommendedName>
</protein>
<comment type="caution">
    <text evidence="3">The sequence shown here is derived from an EMBL/GenBank/DDBJ whole genome shotgun (WGS) entry which is preliminary data.</text>
</comment>
<name>A0A091BAJ1_9GAMM</name>
<evidence type="ECO:0000256" key="1">
    <source>
        <dbReference type="SAM" id="Phobius"/>
    </source>
</evidence>
<keyword evidence="1" id="KW-0812">Transmembrane</keyword>
<sequence length="217" mass="22112">MVLQLLVVAFVFLAAYLGLPALGLAMAGPVAVVLAGVAAVALLRRGGESWPALGLARPSRPLRLLAASLGIAVLGYAAAIVATVVATQVLGWPPMQSGRLGSVQGSLPALLGLLAIAWTTAALGEELLFRGFLQGRLQALLGPRRGAGLLAAAAQGLVFGLAHAYQGATGILVTGCLGLVFGLLYLRTKSLWPLVIAHGLIDTLSLLALYAGRLPAQ</sequence>
<dbReference type="RefSeq" id="WP_052385758.1">
    <property type="nucleotide sequence ID" value="NZ_AVCH01000150.1"/>
</dbReference>
<feature type="transmembrane region" description="Helical" evidence="1">
    <location>
        <begin position="64"/>
        <end position="86"/>
    </location>
</feature>
<proteinExistence type="predicted"/>
<dbReference type="EMBL" id="AVCH01000150">
    <property type="protein sequence ID" value="KFN48492.1"/>
    <property type="molecule type" value="Genomic_DNA"/>
</dbReference>
<evidence type="ECO:0000259" key="2">
    <source>
        <dbReference type="Pfam" id="PF02517"/>
    </source>
</evidence>